<evidence type="ECO:0000313" key="2">
    <source>
        <dbReference type="Proteomes" id="UP000601171"/>
    </source>
</evidence>
<accession>A0A926ET69</accession>
<sequence length="310" mass="35976">MGLNPINLLSEIIRRTELNPNFIEKVGTTTNPPPTWLYHKDRKQVYDVSLPIASTGYMSILPLKRSPMSIMDELKEICNSAFIQVIDDMNESYKTYNKIAGTEYDKLPWEASVKFYSELYEEALRDSGNEFEIAYSNLMADIKDKFNSNKISTIDASNAIIEKTLEFVRDKNPCVILAIAPPYYPSTNNSLLGEKSEKINETIKKLKLYAKENFNEEYTVQNYFTGISDLSYAMFVSDQEDIDYISNNMLMWNDIYYIPLEIIKELSMPVINVGPFGRDLHKYTERVWKEDLFYKTPQLIDLVVRNMLNN</sequence>
<dbReference type="EMBL" id="JACRTG010000005">
    <property type="protein sequence ID" value="MBC8587012.1"/>
    <property type="molecule type" value="Genomic_DNA"/>
</dbReference>
<keyword evidence="2" id="KW-1185">Reference proteome</keyword>
<reference evidence="1" key="1">
    <citation type="submission" date="2020-08" db="EMBL/GenBank/DDBJ databases">
        <title>Genome public.</title>
        <authorList>
            <person name="Liu C."/>
            <person name="Sun Q."/>
        </authorList>
    </citation>
    <scope>NUCLEOTIDE SEQUENCE</scope>
    <source>
        <strain evidence="1">BX21</strain>
    </source>
</reference>
<name>A0A926ET69_9FIRM</name>
<evidence type="ECO:0000313" key="1">
    <source>
        <dbReference type="EMBL" id="MBC8587012.1"/>
    </source>
</evidence>
<comment type="caution">
    <text evidence="1">The sequence shown here is derived from an EMBL/GenBank/DDBJ whole genome shotgun (WGS) entry which is preliminary data.</text>
</comment>
<organism evidence="1 2">
    <name type="scientific">Paratissierella segnis</name>
    <dbReference type="NCBI Taxonomy" id="2763679"/>
    <lineage>
        <taxon>Bacteria</taxon>
        <taxon>Bacillati</taxon>
        <taxon>Bacillota</taxon>
        <taxon>Tissierellia</taxon>
        <taxon>Tissierellales</taxon>
        <taxon>Tissierellaceae</taxon>
        <taxon>Paratissierella</taxon>
    </lineage>
</organism>
<dbReference type="AlphaFoldDB" id="A0A926ET69"/>
<dbReference type="Proteomes" id="UP000601171">
    <property type="component" value="Unassembled WGS sequence"/>
</dbReference>
<gene>
    <name evidence="1" type="ORF">H8707_01985</name>
</gene>
<dbReference type="RefSeq" id="WP_262428483.1">
    <property type="nucleotide sequence ID" value="NZ_JACRTG010000005.1"/>
</dbReference>
<proteinExistence type="predicted"/>
<protein>
    <submittedName>
        <fullName evidence="1">Uncharacterized protein</fullName>
    </submittedName>
</protein>